<organism evidence="2 3">
    <name type="scientific">Chionoecetes opilio</name>
    <name type="common">Atlantic snow crab</name>
    <name type="synonym">Cancer opilio</name>
    <dbReference type="NCBI Taxonomy" id="41210"/>
    <lineage>
        <taxon>Eukaryota</taxon>
        <taxon>Metazoa</taxon>
        <taxon>Ecdysozoa</taxon>
        <taxon>Arthropoda</taxon>
        <taxon>Crustacea</taxon>
        <taxon>Multicrustacea</taxon>
        <taxon>Malacostraca</taxon>
        <taxon>Eumalacostraca</taxon>
        <taxon>Eucarida</taxon>
        <taxon>Decapoda</taxon>
        <taxon>Pleocyemata</taxon>
        <taxon>Brachyura</taxon>
        <taxon>Eubrachyura</taxon>
        <taxon>Majoidea</taxon>
        <taxon>Majidae</taxon>
        <taxon>Chionoecetes</taxon>
    </lineage>
</organism>
<accession>A0A8J5D4L7</accession>
<dbReference type="EMBL" id="JACEEZ010001411">
    <property type="protein sequence ID" value="KAG0729257.1"/>
    <property type="molecule type" value="Genomic_DNA"/>
</dbReference>
<gene>
    <name evidence="2" type="ORF">GWK47_030718</name>
</gene>
<dbReference type="Proteomes" id="UP000770661">
    <property type="component" value="Unassembled WGS sequence"/>
</dbReference>
<keyword evidence="1" id="KW-0732">Signal</keyword>
<evidence type="ECO:0000256" key="1">
    <source>
        <dbReference type="SAM" id="SignalP"/>
    </source>
</evidence>
<evidence type="ECO:0000313" key="2">
    <source>
        <dbReference type="EMBL" id="KAG0729257.1"/>
    </source>
</evidence>
<keyword evidence="3" id="KW-1185">Reference proteome</keyword>
<name>A0A8J5D4L7_CHIOP</name>
<sequence>MRRRVAVLVVMVMVWTAADLALGRTTESCGGSCKRLDGYGNCRTVYNCQSNQVTGGTALTSIFGPTPCRRNCYRYVRGRCRLKFSCLLG</sequence>
<evidence type="ECO:0000313" key="3">
    <source>
        <dbReference type="Proteomes" id="UP000770661"/>
    </source>
</evidence>
<dbReference type="AlphaFoldDB" id="A0A8J5D4L7"/>
<feature type="signal peptide" evidence="1">
    <location>
        <begin position="1"/>
        <end position="23"/>
    </location>
</feature>
<feature type="chain" id="PRO_5035155132" evidence="1">
    <location>
        <begin position="24"/>
        <end position="89"/>
    </location>
</feature>
<reference evidence="2" key="1">
    <citation type="submission" date="2020-07" db="EMBL/GenBank/DDBJ databases">
        <title>The High-quality genome of the commercially important snow crab, Chionoecetes opilio.</title>
        <authorList>
            <person name="Jeong J.-H."/>
            <person name="Ryu S."/>
        </authorList>
    </citation>
    <scope>NUCLEOTIDE SEQUENCE</scope>
    <source>
        <strain evidence="2">MADBK_172401_WGS</strain>
        <tissue evidence="2">Digestive gland</tissue>
    </source>
</reference>
<proteinExistence type="predicted"/>
<comment type="caution">
    <text evidence="2">The sequence shown here is derived from an EMBL/GenBank/DDBJ whole genome shotgun (WGS) entry which is preliminary data.</text>
</comment>
<protein>
    <submittedName>
        <fullName evidence="2">Uncharacterized protein</fullName>
    </submittedName>
</protein>